<dbReference type="GO" id="GO:0046872">
    <property type="term" value="F:metal ion binding"/>
    <property type="evidence" value="ECO:0007669"/>
    <property type="project" value="UniProtKB-KW"/>
</dbReference>
<comment type="caution">
    <text evidence="13">The sequence shown here is derived from an EMBL/GenBank/DDBJ whole genome shotgun (WGS) entry which is preliminary data.</text>
</comment>
<dbReference type="Gene3D" id="3.20.20.140">
    <property type="entry name" value="Metal-dependent hydrolases"/>
    <property type="match status" value="1"/>
</dbReference>
<keyword evidence="9 11" id="KW-0456">Lyase</keyword>
<evidence type="ECO:0000259" key="12">
    <source>
        <dbReference type="Pfam" id="PF04909"/>
    </source>
</evidence>
<protein>
    <recommendedName>
        <fullName evidence="5 11">2-amino-3-carboxymuconate-6-semialdehyde decarboxylase</fullName>
        <ecNumber evidence="4 11">4.1.1.45</ecNumber>
    </recommendedName>
    <alternativeName>
        <fullName evidence="10 11">Picolinate carboxylase</fullName>
    </alternativeName>
</protein>
<dbReference type="UniPathway" id="UPA00270"/>
<organism evidence="13 14">
    <name type="scientific">Leptotrombidium deliense</name>
    <dbReference type="NCBI Taxonomy" id="299467"/>
    <lineage>
        <taxon>Eukaryota</taxon>
        <taxon>Metazoa</taxon>
        <taxon>Ecdysozoa</taxon>
        <taxon>Arthropoda</taxon>
        <taxon>Chelicerata</taxon>
        <taxon>Arachnida</taxon>
        <taxon>Acari</taxon>
        <taxon>Acariformes</taxon>
        <taxon>Trombidiformes</taxon>
        <taxon>Prostigmata</taxon>
        <taxon>Anystina</taxon>
        <taxon>Parasitengona</taxon>
        <taxon>Trombiculoidea</taxon>
        <taxon>Trombiculidae</taxon>
        <taxon>Leptotrombidium</taxon>
    </lineage>
</organism>
<dbReference type="GO" id="GO:0001760">
    <property type="term" value="F:aminocarboxymuconate-semialdehyde decarboxylase activity"/>
    <property type="evidence" value="ECO:0007669"/>
    <property type="project" value="UniProtKB-UniRule"/>
</dbReference>
<dbReference type="PANTHER" id="PTHR21240">
    <property type="entry name" value="2-AMINO-3-CARBOXYLMUCONATE-6-SEMIALDEHYDE DECARBOXYLASE"/>
    <property type="match status" value="1"/>
</dbReference>
<comment type="catalytic activity">
    <reaction evidence="11">
        <text>2-amino-3-carboxymuconate 6-semialdehyde + H(+) = 2-aminomuconate 6-semialdehyde + CO2</text>
        <dbReference type="Rhea" id="RHEA:16557"/>
        <dbReference type="ChEBI" id="CHEBI:15378"/>
        <dbReference type="ChEBI" id="CHEBI:16526"/>
        <dbReference type="ChEBI" id="CHEBI:77634"/>
        <dbReference type="ChEBI" id="CHEBI:77803"/>
        <dbReference type="EC" id="4.1.1.45"/>
    </reaction>
</comment>
<feature type="non-terminal residue" evidence="13">
    <location>
        <position position="86"/>
    </location>
</feature>
<evidence type="ECO:0000256" key="1">
    <source>
        <dbReference type="ARBA" id="ARBA00005079"/>
    </source>
</evidence>
<keyword evidence="14" id="KW-1185">Reference proteome</keyword>
<dbReference type="PANTHER" id="PTHR21240:SF27">
    <property type="entry name" value="2-AMINO-3-CARBOXYMUCONATE-6-SEMIALDEHYDE DECARBOXYLASE"/>
    <property type="match status" value="1"/>
</dbReference>
<evidence type="ECO:0000313" key="14">
    <source>
        <dbReference type="Proteomes" id="UP000288716"/>
    </source>
</evidence>
<comment type="pathway">
    <text evidence="1 11">Secondary metabolite metabolism; quinolate metabolism.</text>
</comment>
<comment type="function">
    <text evidence="11">Converts alpha-amino-beta-carboxymuconate-epsilon-semialdehyde (ACMS) to alpha-aminomuconate semialdehyde (AMS).</text>
</comment>
<evidence type="ECO:0000256" key="9">
    <source>
        <dbReference type="ARBA" id="ARBA00023239"/>
    </source>
</evidence>
<dbReference type="VEuPathDB" id="VectorBase:LDEU014082"/>
<sequence>NAFPPTEYLGRIYVDSLLHSTDSILLAKNVLGEDQVMLGSDFPFLLGEDIPGALIEGCSSFTNEIKQKIFYKNALRFLNLNENLFF</sequence>
<dbReference type="EMBL" id="NCKV01049580">
    <property type="protein sequence ID" value="RWS10600.1"/>
    <property type="molecule type" value="Genomic_DNA"/>
</dbReference>
<gene>
    <name evidence="13" type="ORF">B4U80_09257</name>
</gene>
<proteinExistence type="inferred from homology"/>
<evidence type="ECO:0000256" key="11">
    <source>
        <dbReference type="RuleBase" id="RU366045"/>
    </source>
</evidence>
<name>A0A443R5R0_9ACAR</name>
<dbReference type="OrthoDB" id="191270at2759"/>
<feature type="domain" description="Amidohydrolase-related" evidence="12">
    <location>
        <begin position="13"/>
        <end position="80"/>
    </location>
</feature>
<comment type="similarity">
    <text evidence="2">Belongs to the metallo-dependent hydrolases superfamily. ACMSD family.</text>
</comment>
<evidence type="ECO:0000256" key="10">
    <source>
        <dbReference type="ARBA" id="ARBA00031120"/>
    </source>
</evidence>
<dbReference type="Proteomes" id="UP000288716">
    <property type="component" value="Unassembled WGS sequence"/>
</dbReference>
<dbReference type="EC" id="4.1.1.45" evidence="4 11"/>
<evidence type="ECO:0000256" key="7">
    <source>
        <dbReference type="ARBA" id="ARBA00022793"/>
    </source>
</evidence>
<comment type="subunit">
    <text evidence="3 11">Monomer.</text>
</comment>
<dbReference type="GO" id="GO:0005829">
    <property type="term" value="C:cytosol"/>
    <property type="evidence" value="ECO:0007669"/>
    <property type="project" value="UniProtKB-UniRule"/>
</dbReference>
<dbReference type="AlphaFoldDB" id="A0A443R5R0"/>
<keyword evidence="6" id="KW-0479">Metal-binding</keyword>
<dbReference type="Pfam" id="PF04909">
    <property type="entry name" value="Amidohydro_2"/>
    <property type="match status" value="1"/>
</dbReference>
<evidence type="ECO:0000256" key="5">
    <source>
        <dbReference type="ARBA" id="ARBA00021214"/>
    </source>
</evidence>
<dbReference type="GO" id="GO:0016787">
    <property type="term" value="F:hydrolase activity"/>
    <property type="evidence" value="ECO:0007669"/>
    <property type="project" value="InterPro"/>
</dbReference>
<dbReference type="SUPFAM" id="SSF51556">
    <property type="entry name" value="Metallo-dependent hydrolases"/>
    <property type="match status" value="1"/>
</dbReference>
<dbReference type="InterPro" id="IPR006680">
    <property type="entry name" value="Amidohydro-rel"/>
</dbReference>
<dbReference type="GO" id="GO:0019748">
    <property type="term" value="P:secondary metabolic process"/>
    <property type="evidence" value="ECO:0007669"/>
    <property type="project" value="TreeGrafter"/>
</dbReference>
<keyword evidence="8" id="KW-0862">Zinc</keyword>
<evidence type="ECO:0000313" key="13">
    <source>
        <dbReference type="EMBL" id="RWS10600.1"/>
    </source>
</evidence>
<feature type="non-terminal residue" evidence="13">
    <location>
        <position position="1"/>
    </location>
</feature>
<keyword evidence="7 11" id="KW-0210">Decarboxylase</keyword>
<dbReference type="STRING" id="299467.A0A443R5R0"/>
<evidence type="ECO:0000256" key="4">
    <source>
        <dbReference type="ARBA" id="ARBA00012365"/>
    </source>
</evidence>
<evidence type="ECO:0000256" key="3">
    <source>
        <dbReference type="ARBA" id="ARBA00011245"/>
    </source>
</evidence>
<evidence type="ECO:0000256" key="2">
    <source>
        <dbReference type="ARBA" id="ARBA00005871"/>
    </source>
</evidence>
<dbReference type="GO" id="GO:1904985">
    <property type="term" value="P:negative regulation of quinolinate biosynthetic process"/>
    <property type="evidence" value="ECO:0007669"/>
    <property type="project" value="UniProtKB-UniRule"/>
</dbReference>
<evidence type="ECO:0000256" key="8">
    <source>
        <dbReference type="ARBA" id="ARBA00022833"/>
    </source>
</evidence>
<dbReference type="InterPro" id="IPR032466">
    <property type="entry name" value="Metal_Hydrolase"/>
</dbReference>
<dbReference type="InterPro" id="IPR032465">
    <property type="entry name" value="ACMSD"/>
</dbReference>
<evidence type="ECO:0000256" key="6">
    <source>
        <dbReference type="ARBA" id="ARBA00022723"/>
    </source>
</evidence>
<accession>A0A443R5R0</accession>
<reference evidence="13 14" key="1">
    <citation type="journal article" date="2018" name="Gigascience">
        <title>Genomes of trombidid mites reveal novel predicted allergens and laterally-transferred genes associated with secondary metabolism.</title>
        <authorList>
            <person name="Dong X."/>
            <person name="Chaisiri K."/>
            <person name="Xia D."/>
            <person name="Armstrong S.D."/>
            <person name="Fang Y."/>
            <person name="Donnelly M.J."/>
            <person name="Kadowaki T."/>
            <person name="McGarry J.W."/>
            <person name="Darby A.C."/>
            <person name="Makepeace B.L."/>
        </authorList>
    </citation>
    <scope>NUCLEOTIDE SEQUENCE [LARGE SCALE GENOMIC DNA]</scope>
    <source>
        <strain evidence="13">UoL-UT</strain>
    </source>
</reference>